<sequence length="394" mass="43963">MEQLRPHQKRCRQNGGRTVPFNYIALDRSVFHDQLKTALNQLTRRTQPSRTSLPVPSQHYICKKTQIQWKERIKVGEHIRITKGVDTCYNISFCNQLQTTGMLWANFNGRRLNLGKTGQLVTQCSCARLCFVVSPNCCSEALGWGNRITAIRPRSHYRLGSWQFCQPWARDESWIRFGYGDEPNDPDAMFLLYSCRRAEFPSFYDLVMEKQLATPSYMVRGVVNKGAQLEECEGTTLVEELPLSSWRNVEAQPWWRSVPLFSWRNVEAQPWWRSAPCLVGGMWRNNPDGGASPCLVGGMWRHKPGGGASPCLVGGMWRHNPGGGASPCLVGGKWRHISGGGAFPCLWRHISGGGASPCLVKGNWRHISGGGASPSLVGGKWRHIPGGGASPCLV</sequence>
<proteinExistence type="predicted"/>
<accession>A0A7R9HP31</accession>
<organism evidence="1">
    <name type="scientific">Timema monikensis</name>
    <dbReference type="NCBI Taxonomy" id="170555"/>
    <lineage>
        <taxon>Eukaryota</taxon>
        <taxon>Metazoa</taxon>
        <taxon>Ecdysozoa</taxon>
        <taxon>Arthropoda</taxon>
        <taxon>Hexapoda</taxon>
        <taxon>Insecta</taxon>
        <taxon>Pterygota</taxon>
        <taxon>Neoptera</taxon>
        <taxon>Polyneoptera</taxon>
        <taxon>Phasmatodea</taxon>
        <taxon>Timematodea</taxon>
        <taxon>Timematoidea</taxon>
        <taxon>Timematidae</taxon>
        <taxon>Timema</taxon>
    </lineage>
</organism>
<dbReference type="EMBL" id="OB793410">
    <property type="protein sequence ID" value="CAD7427233.1"/>
    <property type="molecule type" value="Genomic_DNA"/>
</dbReference>
<name>A0A7R9HP31_9NEOP</name>
<dbReference type="AlphaFoldDB" id="A0A7R9HP31"/>
<evidence type="ECO:0000313" key="1">
    <source>
        <dbReference type="EMBL" id="CAD7427233.1"/>
    </source>
</evidence>
<protein>
    <submittedName>
        <fullName evidence="1">Uncharacterized protein</fullName>
    </submittedName>
</protein>
<reference evidence="1" key="1">
    <citation type="submission" date="2020-11" db="EMBL/GenBank/DDBJ databases">
        <authorList>
            <person name="Tran Van P."/>
        </authorList>
    </citation>
    <scope>NUCLEOTIDE SEQUENCE</scope>
</reference>
<gene>
    <name evidence="1" type="ORF">TMSB3V08_LOCUS4085</name>
</gene>